<evidence type="ECO:0000313" key="2">
    <source>
        <dbReference type="Proteomes" id="UP000735302"/>
    </source>
</evidence>
<evidence type="ECO:0000313" key="1">
    <source>
        <dbReference type="EMBL" id="GFO14458.1"/>
    </source>
</evidence>
<gene>
    <name evidence="1" type="ORF">PoB_004096300</name>
</gene>
<dbReference type="AlphaFoldDB" id="A0AAV4B6S0"/>
<sequence length="81" mass="9063">MQVKRRHSSLTLVLGNPCLWSLWLGKDLFAYFSHLQSLKILNLADVVGTVACESTLRFAGTLLLRVEPRHQRSGLTEGLKA</sequence>
<reference evidence="1 2" key="1">
    <citation type="journal article" date="2021" name="Elife">
        <title>Chloroplast acquisition without the gene transfer in kleptoplastic sea slugs, Plakobranchus ocellatus.</title>
        <authorList>
            <person name="Maeda T."/>
            <person name="Takahashi S."/>
            <person name="Yoshida T."/>
            <person name="Shimamura S."/>
            <person name="Takaki Y."/>
            <person name="Nagai Y."/>
            <person name="Toyoda A."/>
            <person name="Suzuki Y."/>
            <person name="Arimoto A."/>
            <person name="Ishii H."/>
            <person name="Satoh N."/>
            <person name="Nishiyama T."/>
            <person name="Hasebe M."/>
            <person name="Maruyama T."/>
            <person name="Minagawa J."/>
            <person name="Obokata J."/>
            <person name="Shigenobu S."/>
        </authorList>
    </citation>
    <scope>NUCLEOTIDE SEQUENCE [LARGE SCALE GENOMIC DNA]</scope>
</reference>
<organism evidence="1 2">
    <name type="scientific">Plakobranchus ocellatus</name>
    <dbReference type="NCBI Taxonomy" id="259542"/>
    <lineage>
        <taxon>Eukaryota</taxon>
        <taxon>Metazoa</taxon>
        <taxon>Spiralia</taxon>
        <taxon>Lophotrochozoa</taxon>
        <taxon>Mollusca</taxon>
        <taxon>Gastropoda</taxon>
        <taxon>Heterobranchia</taxon>
        <taxon>Euthyneura</taxon>
        <taxon>Panpulmonata</taxon>
        <taxon>Sacoglossa</taxon>
        <taxon>Placobranchoidea</taxon>
        <taxon>Plakobranchidae</taxon>
        <taxon>Plakobranchus</taxon>
    </lineage>
</organism>
<comment type="caution">
    <text evidence="1">The sequence shown here is derived from an EMBL/GenBank/DDBJ whole genome shotgun (WGS) entry which is preliminary data.</text>
</comment>
<dbReference type="EMBL" id="BLXT01004564">
    <property type="protein sequence ID" value="GFO14458.1"/>
    <property type="molecule type" value="Genomic_DNA"/>
</dbReference>
<protein>
    <submittedName>
        <fullName evidence="1">Uncharacterized protein</fullName>
    </submittedName>
</protein>
<dbReference type="Proteomes" id="UP000735302">
    <property type="component" value="Unassembled WGS sequence"/>
</dbReference>
<proteinExistence type="predicted"/>
<keyword evidence="2" id="KW-1185">Reference proteome</keyword>
<name>A0AAV4B6S0_9GAST</name>
<accession>A0AAV4B6S0</accession>